<protein>
    <submittedName>
        <fullName evidence="3">Uncharacterized protein</fullName>
    </submittedName>
</protein>
<evidence type="ECO:0000313" key="4">
    <source>
        <dbReference type="Proteomes" id="UP000029665"/>
    </source>
</evidence>
<dbReference type="OrthoDB" id="2757612at2759"/>
<feature type="transmembrane region" description="Helical" evidence="2">
    <location>
        <begin position="6"/>
        <end position="30"/>
    </location>
</feature>
<keyword evidence="4" id="KW-1185">Reference proteome</keyword>
<feature type="region of interest" description="Disordered" evidence="1">
    <location>
        <begin position="258"/>
        <end position="280"/>
    </location>
</feature>
<organism evidence="3 4">
    <name type="scientific">Pycnoporus cinnabarinus</name>
    <name type="common">Cinnabar-red polypore</name>
    <name type="synonym">Trametes cinnabarina</name>
    <dbReference type="NCBI Taxonomy" id="5643"/>
    <lineage>
        <taxon>Eukaryota</taxon>
        <taxon>Fungi</taxon>
        <taxon>Dikarya</taxon>
        <taxon>Basidiomycota</taxon>
        <taxon>Agaricomycotina</taxon>
        <taxon>Agaricomycetes</taxon>
        <taxon>Polyporales</taxon>
        <taxon>Polyporaceae</taxon>
        <taxon>Trametes</taxon>
    </lineage>
</organism>
<feature type="compositionally biased region" description="Low complexity" evidence="1">
    <location>
        <begin position="170"/>
        <end position="181"/>
    </location>
</feature>
<keyword evidence="2" id="KW-1133">Transmembrane helix</keyword>
<sequence length="331" mass="36454">MSERGLNIWGVIGSVLGLILAIIPAALWIVQRQMPSKNLHALDALLQETEQLLSSAVDDGLIAHEEFRPVMWTACLGRTKYRIDKLRAQGYAINSWKDEYHNWKNGLTKRAIVLCHELNKIRATIAQSSSERRAKLGKAGKVTEFGLSSPQRATQETAIIPSVEQALAQPPSSALSSDPAAMQCASDPTSQSGNIANIVCQSAEPSKTRAYTRPSPKVNCSVADTDRVCERIDLAHDARKKRRLSQRALLMRWGKTFSTPHASHLPHNPSLSSKHTPAKPSRLKAFSRLLSRADTSTLPYTSGDAKDRPHTVAMILAGELWEDYDGDDESD</sequence>
<dbReference type="Proteomes" id="UP000029665">
    <property type="component" value="Unassembled WGS sequence"/>
</dbReference>
<dbReference type="OMA" id="PWSHEYT"/>
<name>A0A060SAL1_PYCCI</name>
<feature type="region of interest" description="Disordered" evidence="1">
    <location>
        <begin position="170"/>
        <end position="189"/>
    </location>
</feature>
<comment type="caution">
    <text evidence="3">The sequence shown here is derived from an EMBL/GenBank/DDBJ whole genome shotgun (WGS) entry which is preliminary data.</text>
</comment>
<keyword evidence="2" id="KW-0812">Transmembrane</keyword>
<keyword evidence="2" id="KW-0472">Membrane</keyword>
<gene>
    <name evidence="3" type="ORF">BN946_scf184791.g23</name>
</gene>
<dbReference type="EMBL" id="CCBP010000043">
    <property type="protein sequence ID" value="CDO69428.1"/>
    <property type="molecule type" value="Genomic_DNA"/>
</dbReference>
<dbReference type="AlphaFoldDB" id="A0A060SAL1"/>
<evidence type="ECO:0000256" key="1">
    <source>
        <dbReference type="SAM" id="MobiDB-lite"/>
    </source>
</evidence>
<reference evidence="3" key="1">
    <citation type="submission" date="2014-01" db="EMBL/GenBank/DDBJ databases">
        <title>The genome of the white-rot fungus Pycnoporus cinnabarinus: a basidiomycete model with a versatile arsenal for lignocellulosic biomass breakdown.</title>
        <authorList>
            <person name="Levasseur A."/>
            <person name="Lomascolo A."/>
            <person name="Ruiz-Duenas F.J."/>
            <person name="Uzan E."/>
            <person name="Piumi F."/>
            <person name="Kues U."/>
            <person name="Ram A.F.J."/>
            <person name="Murat C."/>
            <person name="Haon M."/>
            <person name="Benoit I."/>
            <person name="Arfi Y."/>
            <person name="Chevret D."/>
            <person name="Drula E."/>
            <person name="Kwon M.J."/>
            <person name="Gouret P."/>
            <person name="Lesage-Meessen L."/>
            <person name="Lombard V."/>
            <person name="Mariette J."/>
            <person name="Noirot C."/>
            <person name="Park J."/>
            <person name="Patyshakuliyeva A."/>
            <person name="Wieneger R.A.B."/>
            <person name="Wosten H.A.B."/>
            <person name="Martin F."/>
            <person name="Coutinho P.M."/>
            <person name="de Vries R."/>
            <person name="Martinez A.T."/>
            <person name="Klopp C."/>
            <person name="Pontarotti P."/>
            <person name="Henrissat B."/>
            <person name="Record E."/>
        </authorList>
    </citation>
    <scope>NUCLEOTIDE SEQUENCE [LARGE SCALE GENOMIC DNA]</scope>
    <source>
        <strain evidence="3">BRFM137</strain>
    </source>
</reference>
<evidence type="ECO:0000313" key="3">
    <source>
        <dbReference type="EMBL" id="CDO69428.1"/>
    </source>
</evidence>
<accession>A0A060SAL1</accession>
<evidence type="ECO:0000256" key="2">
    <source>
        <dbReference type="SAM" id="Phobius"/>
    </source>
</evidence>
<dbReference type="HOGENOM" id="CLU_839742_0_0_1"/>
<proteinExistence type="predicted"/>